<dbReference type="GO" id="GO:0046872">
    <property type="term" value="F:metal ion binding"/>
    <property type="evidence" value="ECO:0007669"/>
    <property type="project" value="UniProtKB-KW"/>
</dbReference>
<dbReference type="PANTHER" id="PTHR47514:SF1">
    <property type="entry name" value="TRANSKETOLASE N-TERMINAL SECTION-RELATED"/>
    <property type="match status" value="1"/>
</dbReference>
<dbReference type="InterPro" id="IPR029061">
    <property type="entry name" value="THDP-binding"/>
</dbReference>
<gene>
    <name evidence="7" type="ORF">UV06_C0001G0017</name>
</gene>
<dbReference type="Gene3D" id="3.40.50.970">
    <property type="match status" value="1"/>
</dbReference>
<keyword evidence="4" id="KW-0479">Metal-binding</keyword>
<feature type="domain" description="Transketolase N-terminal" evidence="6">
    <location>
        <begin position="20"/>
        <end position="252"/>
    </location>
</feature>
<dbReference type="AlphaFoldDB" id="A0A0G1C0V3"/>
<comment type="cofactor">
    <cofactor evidence="1">
        <name>thiamine diphosphate</name>
        <dbReference type="ChEBI" id="CHEBI:58937"/>
    </cofactor>
</comment>
<evidence type="ECO:0000256" key="3">
    <source>
        <dbReference type="ARBA" id="ARBA00022679"/>
    </source>
</evidence>
<dbReference type="InterPro" id="IPR005474">
    <property type="entry name" value="Transketolase_N"/>
</dbReference>
<evidence type="ECO:0000259" key="6">
    <source>
        <dbReference type="Pfam" id="PF00456"/>
    </source>
</evidence>
<dbReference type="EMBL" id="LCDA01000001">
    <property type="protein sequence ID" value="KKS43283.1"/>
    <property type="molecule type" value="Genomic_DNA"/>
</dbReference>
<protein>
    <submittedName>
        <fullName evidence="7">Transketolase domain protein</fullName>
    </submittedName>
</protein>
<keyword evidence="3" id="KW-0808">Transferase</keyword>
<proteinExistence type="inferred from homology"/>
<organism evidence="7 8">
    <name type="scientific">Candidatus Collierbacteria bacterium GW2011_GWA2_42_17</name>
    <dbReference type="NCBI Taxonomy" id="1618378"/>
    <lineage>
        <taxon>Bacteria</taxon>
        <taxon>Candidatus Collieribacteriota</taxon>
    </lineage>
</organism>
<dbReference type="PROSITE" id="PS00801">
    <property type="entry name" value="TRANSKETOLASE_1"/>
    <property type="match status" value="1"/>
</dbReference>
<dbReference type="Pfam" id="PF00456">
    <property type="entry name" value="Transketolase_N"/>
    <property type="match status" value="1"/>
</dbReference>
<dbReference type="CDD" id="cd02012">
    <property type="entry name" value="TPP_TK"/>
    <property type="match status" value="1"/>
</dbReference>
<comment type="caution">
    <text evidence="7">The sequence shown here is derived from an EMBL/GenBank/DDBJ whole genome shotgun (WGS) entry which is preliminary data.</text>
</comment>
<evidence type="ECO:0000256" key="1">
    <source>
        <dbReference type="ARBA" id="ARBA00001964"/>
    </source>
</evidence>
<dbReference type="InterPro" id="IPR049557">
    <property type="entry name" value="Transketolase_CS"/>
</dbReference>
<evidence type="ECO:0000256" key="5">
    <source>
        <dbReference type="ARBA" id="ARBA00023052"/>
    </source>
</evidence>
<keyword evidence="5" id="KW-0786">Thiamine pyrophosphate</keyword>
<dbReference type="PANTHER" id="PTHR47514">
    <property type="entry name" value="TRANSKETOLASE N-TERMINAL SECTION-RELATED"/>
    <property type="match status" value="1"/>
</dbReference>
<accession>A0A0G1C0V3</accession>
<comment type="similarity">
    <text evidence="2">Belongs to the transketolase family.</text>
</comment>
<dbReference type="Proteomes" id="UP000033854">
    <property type="component" value="Unassembled WGS sequence"/>
</dbReference>
<reference evidence="7 8" key="1">
    <citation type="journal article" date="2015" name="Nature">
        <title>rRNA introns, odd ribosomes, and small enigmatic genomes across a large radiation of phyla.</title>
        <authorList>
            <person name="Brown C.T."/>
            <person name="Hug L.A."/>
            <person name="Thomas B.C."/>
            <person name="Sharon I."/>
            <person name="Castelle C.J."/>
            <person name="Singh A."/>
            <person name="Wilkins M.J."/>
            <person name="Williams K.H."/>
            <person name="Banfield J.F."/>
        </authorList>
    </citation>
    <scope>NUCLEOTIDE SEQUENCE [LARGE SCALE GENOMIC DNA]</scope>
</reference>
<evidence type="ECO:0000313" key="8">
    <source>
        <dbReference type="Proteomes" id="UP000033854"/>
    </source>
</evidence>
<evidence type="ECO:0000256" key="2">
    <source>
        <dbReference type="ARBA" id="ARBA00007131"/>
    </source>
</evidence>
<name>A0A0G1C0V3_9BACT</name>
<sequence length="264" mass="29488">MKKEQFKELRRSCRENILKMTSEAGSGHLAGPLGIVDILIYLYHEKMSENDDFILSCAHMVPALYSVLNSKNIISDAELLTLRKFKSRLQGHATKDVSLKIPTTGGSLGQGIGYASGMALSKRIKGNKTHTYCLISDGELNEGSSYEALLFINKFILSNLTVVVDYNNIQQTGFGEDIMPLPNLTRFFSSFNNFSVINCDGNSIESIEEAFLKLDKERPNIIICKTVGGKGLRMLENNQPYHSKVLTKDELNIIIGNEKEWTLN</sequence>
<dbReference type="SUPFAM" id="SSF52518">
    <property type="entry name" value="Thiamin diphosphate-binding fold (THDP-binding)"/>
    <property type="match status" value="1"/>
</dbReference>
<evidence type="ECO:0000256" key="4">
    <source>
        <dbReference type="ARBA" id="ARBA00022723"/>
    </source>
</evidence>
<dbReference type="GO" id="GO:0016740">
    <property type="term" value="F:transferase activity"/>
    <property type="evidence" value="ECO:0007669"/>
    <property type="project" value="UniProtKB-KW"/>
</dbReference>
<evidence type="ECO:0000313" key="7">
    <source>
        <dbReference type="EMBL" id="KKS43283.1"/>
    </source>
</evidence>